<comment type="caution">
    <text evidence="1">The sequence shown here is derived from an EMBL/GenBank/DDBJ whole genome shotgun (WGS) entry which is preliminary data.</text>
</comment>
<name>A0A1H9N272_9LACO</name>
<dbReference type="InterPro" id="IPR052949">
    <property type="entry name" value="PA_immunity-related"/>
</dbReference>
<dbReference type="EMBL" id="FOGK01000004">
    <property type="protein sequence ID" value="SER30076.1"/>
    <property type="molecule type" value="Genomic_DNA"/>
</dbReference>
<proteinExistence type="predicted"/>
<protein>
    <submittedName>
        <fullName evidence="1">Pentapeptide repeat-containing protein</fullName>
    </submittedName>
</protein>
<keyword evidence="2" id="KW-1185">Reference proteome</keyword>
<dbReference type="Gene3D" id="2.160.20.80">
    <property type="entry name" value="E3 ubiquitin-protein ligase SopA"/>
    <property type="match status" value="1"/>
</dbReference>
<dbReference type="GeneID" id="76042895"/>
<gene>
    <name evidence="1" type="ORF">SAMN04487973_10460</name>
</gene>
<dbReference type="SUPFAM" id="SSF141571">
    <property type="entry name" value="Pentapeptide repeat-like"/>
    <property type="match status" value="1"/>
</dbReference>
<sequence>MIKDKELHFTDIVSGETFENCVFLKANDLIRISEVSFIDCTFEQSDFTSSEWLDCTFKRVNFVNCHFEKSIVYRTKFLTCNLLGVDFSTNSWKNNQITDCRVDYANFSDSKLIKCVVKDSSFKETYFRYVEFKTGFTATHCNFDGVSFLGSKLAKVDLSTSEFETLEVFSEDLEGIIINQFQASTLIGVLGVIVK</sequence>
<dbReference type="Proteomes" id="UP000182818">
    <property type="component" value="Unassembled WGS sequence"/>
</dbReference>
<organism evidence="1 2">
    <name type="scientific">Pediococcus ethanolidurans</name>
    <dbReference type="NCBI Taxonomy" id="319653"/>
    <lineage>
        <taxon>Bacteria</taxon>
        <taxon>Bacillati</taxon>
        <taxon>Bacillota</taxon>
        <taxon>Bacilli</taxon>
        <taxon>Lactobacillales</taxon>
        <taxon>Lactobacillaceae</taxon>
        <taxon>Pediococcus</taxon>
    </lineage>
</organism>
<dbReference type="PANTHER" id="PTHR42999:SF1">
    <property type="entry name" value="PENTAPEPTIDE REPEAT-CONTAINING PROTEIN"/>
    <property type="match status" value="1"/>
</dbReference>
<reference evidence="1 2" key="1">
    <citation type="submission" date="2016-10" db="EMBL/GenBank/DDBJ databases">
        <authorList>
            <person name="Varghese N."/>
            <person name="Submissions S."/>
        </authorList>
    </citation>
    <scope>NUCLEOTIDE SEQUENCE [LARGE SCALE GENOMIC DNA]</scope>
    <source>
        <strain evidence="1 2">CGMCC 1.3889</strain>
    </source>
</reference>
<accession>A0A1H9N272</accession>
<evidence type="ECO:0000313" key="1">
    <source>
        <dbReference type="EMBL" id="SER30076.1"/>
    </source>
</evidence>
<dbReference type="RefSeq" id="WP_057805246.1">
    <property type="nucleotide sequence ID" value="NZ_BJYP01000009.1"/>
</dbReference>
<evidence type="ECO:0000313" key="2">
    <source>
        <dbReference type="Proteomes" id="UP000182818"/>
    </source>
</evidence>
<dbReference type="PANTHER" id="PTHR42999">
    <property type="entry name" value="ANTIBIOTIC RESISTANCE PROTEIN MCBG"/>
    <property type="match status" value="1"/>
</dbReference>